<dbReference type="Proteomes" id="UP001301797">
    <property type="component" value="Chromosome"/>
</dbReference>
<dbReference type="Gene3D" id="1.10.10.10">
    <property type="entry name" value="Winged helix-like DNA-binding domain superfamily/Winged helix DNA-binding domain"/>
    <property type="match status" value="1"/>
</dbReference>
<dbReference type="EMBL" id="CP043875">
    <property type="protein sequence ID" value="WOF17189.1"/>
    <property type="molecule type" value="Genomic_DNA"/>
</dbReference>
<dbReference type="Pfam" id="PF12840">
    <property type="entry name" value="HTH_20"/>
    <property type="match status" value="1"/>
</dbReference>
<dbReference type="InterPro" id="IPR036390">
    <property type="entry name" value="WH_DNA-bd_sf"/>
</dbReference>
<dbReference type="InterPro" id="IPR001845">
    <property type="entry name" value="HTH_ArsR_DNA-bd_dom"/>
</dbReference>
<dbReference type="GeneID" id="85230727"/>
<evidence type="ECO:0000313" key="3">
    <source>
        <dbReference type="Proteomes" id="UP001301797"/>
    </source>
</evidence>
<dbReference type="RefSeq" id="WP_317136650.1">
    <property type="nucleotide sequence ID" value="NZ_CP043875.1"/>
</dbReference>
<dbReference type="SMART" id="SM00418">
    <property type="entry name" value="HTH_ARSR"/>
    <property type="match status" value="1"/>
</dbReference>
<dbReference type="AlphaFoldDB" id="A0AA97I583"/>
<dbReference type="InterPro" id="IPR036388">
    <property type="entry name" value="WH-like_DNA-bd_sf"/>
</dbReference>
<proteinExistence type="predicted"/>
<feature type="domain" description="HTH arsR-type" evidence="1">
    <location>
        <begin position="181"/>
        <end position="256"/>
    </location>
</feature>
<dbReference type="KEGG" id="mefw:F1737_11115"/>
<dbReference type="CDD" id="cd00090">
    <property type="entry name" value="HTH_ARSR"/>
    <property type="match status" value="1"/>
</dbReference>
<accession>A0AA97I583</accession>
<organism evidence="2 3">
    <name type="scientific">Methanochimaera problematica</name>
    <dbReference type="NCBI Taxonomy" id="2609417"/>
    <lineage>
        <taxon>Archaea</taxon>
        <taxon>Methanobacteriati</taxon>
        <taxon>Methanobacteriota</taxon>
        <taxon>Stenosarchaea group</taxon>
        <taxon>Methanomicrobia</taxon>
        <taxon>Methanomicrobiales</taxon>
        <taxon>Methanomicrobiaceae</taxon>
        <taxon>Methanochimaera</taxon>
    </lineage>
</organism>
<reference evidence="2 3" key="1">
    <citation type="submission" date="2019-09" db="EMBL/GenBank/DDBJ databases">
        <title>The complete genome of Methanoplanus sp. FWC-SCC4.</title>
        <authorList>
            <person name="Chen S.-C."/>
            <person name="Zhou Y.-Z."/>
            <person name="Lai M.-C."/>
        </authorList>
    </citation>
    <scope>NUCLEOTIDE SEQUENCE [LARGE SCALE GENOMIC DNA]</scope>
    <source>
        <strain evidence="2 3">FWC-SCC4</strain>
    </source>
</reference>
<evidence type="ECO:0000259" key="1">
    <source>
        <dbReference type="SMART" id="SM00418"/>
    </source>
</evidence>
<sequence>MMTDSNDKILENRAKDADILNAIDKLSGDMDELKNDLRFYIKKTETGIIQAAYSGLEKNAIDILSESYKEEIKTVMEIIAGDCPMIPGCSDKFASILNSMISDYRKGDLNGKKAEEYRETLLKMRESAPYASCSNCFDKNQDIFDKSIKRCGSFKEQFSGKNQDGPDLPLQEIDAESIVSSFLDPLANRHRFKVMQELYCGPKSFSELSEATGLKGGNLLFHLEKLLKASMILQKQERGVYVLSLKGAGALKVCAGPDVPQ</sequence>
<keyword evidence="3" id="KW-1185">Reference proteome</keyword>
<gene>
    <name evidence="2" type="ORF">F1737_11115</name>
</gene>
<dbReference type="SUPFAM" id="SSF46785">
    <property type="entry name" value="Winged helix' DNA-binding domain"/>
    <property type="match status" value="1"/>
</dbReference>
<dbReference type="InterPro" id="IPR011991">
    <property type="entry name" value="ArsR-like_HTH"/>
</dbReference>
<name>A0AA97I583_9EURY</name>
<evidence type="ECO:0000313" key="2">
    <source>
        <dbReference type="EMBL" id="WOF17189.1"/>
    </source>
</evidence>
<protein>
    <submittedName>
        <fullName evidence="2">Winged helix-turn-helix transcriptional regulator</fullName>
    </submittedName>
</protein>
<dbReference type="GO" id="GO:0003700">
    <property type="term" value="F:DNA-binding transcription factor activity"/>
    <property type="evidence" value="ECO:0007669"/>
    <property type="project" value="InterPro"/>
</dbReference>